<reference evidence="2" key="1">
    <citation type="journal article" date="2022" name="bioRxiv">
        <title>Sequencing and chromosome-scale assembly of the giantPleurodeles waltlgenome.</title>
        <authorList>
            <person name="Brown T."/>
            <person name="Elewa A."/>
            <person name="Iarovenko S."/>
            <person name="Subramanian E."/>
            <person name="Araus A.J."/>
            <person name="Petzold A."/>
            <person name="Susuki M."/>
            <person name="Suzuki K.-i.T."/>
            <person name="Hayashi T."/>
            <person name="Toyoda A."/>
            <person name="Oliveira C."/>
            <person name="Osipova E."/>
            <person name="Leigh N.D."/>
            <person name="Simon A."/>
            <person name="Yun M.H."/>
        </authorList>
    </citation>
    <scope>NUCLEOTIDE SEQUENCE</scope>
    <source>
        <strain evidence="2">20211129_DDA</strain>
        <tissue evidence="2">Liver</tissue>
    </source>
</reference>
<proteinExistence type="predicted"/>
<evidence type="ECO:0000256" key="1">
    <source>
        <dbReference type="SAM" id="MobiDB-lite"/>
    </source>
</evidence>
<feature type="compositionally biased region" description="Basic and acidic residues" evidence="1">
    <location>
        <begin position="55"/>
        <end position="68"/>
    </location>
</feature>
<comment type="caution">
    <text evidence="2">The sequence shown here is derived from an EMBL/GenBank/DDBJ whole genome shotgun (WGS) entry which is preliminary data.</text>
</comment>
<sequence>MSSIVCIPIWSIYKIYSIKGSFTERLHQLTSPDVELPQRLLKPEIISDPSQRPSETVHRATADHDSNC</sequence>
<organism evidence="2 3">
    <name type="scientific">Pleurodeles waltl</name>
    <name type="common">Iberian ribbed newt</name>
    <dbReference type="NCBI Taxonomy" id="8319"/>
    <lineage>
        <taxon>Eukaryota</taxon>
        <taxon>Metazoa</taxon>
        <taxon>Chordata</taxon>
        <taxon>Craniata</taxon>
        <taxon>Vertebrata</taxon>
        <taxon>Euteleostomi</taxon>
        <taxon>Amphibia</taxon>
        <taxon>Batrachia</taxon>
        <taxon>Caudata</taxon>
        <taxon>Salamandroidea</taxon>
        <taxon>Salamandridae</taxon>
        <taxon>Pleurodelinae</taxon>
        <taxon>Pleurodeles</taxon>
    </lineage>
</organism>
<evidence type="ECO:0000313" key="3">
    <source>
        <dbReference type="Proteomes" id="UP001066276"/>
    </source>
</evidence>
<feature type="region of interest" description="Disordered" evidence="1">
    <location>
        <begin position="44"/>
        <end position="68"/>
    </location>
</feature>
<accession>A0AAV7SPG8</accession>
<name>A0AAV7SPG8_PLEWA</name>
<keyword evidence="3" id="KW-1185">Reference proteome</keyword>
<dbReference type="AlphaFoldDB" id="A0AAV7SPG8"/>
<protein>
    <submittedName>
        <fullName evidence="2">Uncharacterized protein</fullName>
    </submittedName>
</protein>
<evidence type="ECO:0000313" key="2">
    <source>
        <dbReference type="EMBL" id="KAJ1165972.1"/>
    </source>
</evidence>
<dbReference type="Proteomes" id="UP001066276">
    <property type="component" value="Chromosome 4_2"/>
</dbReference>
<dbReference type="EMBL" id="JANPWB010000008">
    <property type="protein sequence ID" value="KAJ1165972.1"/>
    <property type="molecule type" value="Genomic_DNA"/>
</dbReference>
<gene>
    <name evidence="2" type="ORF">NDU88_006389</name>
</gene>